<dbReference type="AlphaFoldDB" id="A0AAV7V1V8"/>
<proteinExistence type="predicted"/>
<name>A0AAV7V1V8_PLEWA</name>
<evidence type="ECO:0000313" key="2">
    <source>
        <dbReference type="EMBL" id="KAJ1194184.1"/>
    </source>
</evidence>
<gene>
    <name evidence="2" type="ORF">NDU88_003479</name>
</gene>
<sequence length="171" mass="19123">MCGNSFGMSGSREQTSTSQPMVTTATVEVLVRVGAPLKHQSEVRANSGVNGLTLSELAGVVLESENREVIDEQPSTNWEAAIFEGFTKRKGEMLDYKDDQEIEKGEIVDELVGNKVEHEVNEKSGLMTNEERSIGILQMVVTKRDLERRREMRLPAGRFIPRGEKKGWSRV</sequence>
<reference evidence="2" key="1">
    <citation type="journal article" date="2022" name="bioRxiv">
        <title>Sequencing and chromosome-scale assembly of the giantPleurodeles waltlgenome.</title>
        <authorList>
            <person name="Brown T."/>
            <person name="Elewa A."/>
            <person name="Iarovenko S."/>
            <person name="Subramanian E."/>
            <person name="Araus A.J."/>
            <person name="Petzold A."/>
            <person name="Susuki M."/>
            <person name="Suzuki K.-i.T."/>
            <person name="Hayashi T."/>
            <person name="Toyoda A."/>
            <person name="Oliveira C."/>
            <person name="Osipova E."/>
            <person name="Leigh N.D."/>
            <person name="Simon A."/>
            <person name="Yun M.H."/>
        </authorList>
    </citation>
    <scope>NUCLEOTIDE SEQUENCE</scope>
    <source>
        <strain evidence="2">20211129_DDA</strain>
        <tissue evidence="2">Liver</tissue>
    </source>
</reference>
<comment type="caution">
    <text evidence="2">The sequence shown here is derived from an EMBL/GenBank/DDBJ whole genome shotgun (WGS) entry which is preliminary data.</text>
</comment>
<feature type="region of interest" description="Disordered" evidence="1">
    <location>
        <begin position="1"/>
        <end position="21"/>
    </location>
</feature>
<dbReference type="Proteomes" id="UP001066276">
    <property type="component" value="Chromosome 2_2"/>
</dbReference>
<evidence type="ECO:0000313" key="3">
    <source>
        <dbReference type="Proteomes" id="UP001066276"/>
    </source>
</evidence>
<dbReference type="EMBL" id="JANPWB010000004">
    <property type="protein sequence ID" value="KAJ1194184.1"/>
    <property type="molecule type" value="Genomic_DNA"/>
</dbReference>
<evidence type="ECO:0000256" key="1">
    <source>
        <dbReference type="SAM" id="MobiDB-lite"/>
    </source>
</evidence>
<keyword evidence="3" id="KW-1185">Reference proteome</keyword>
<protein>
    <submittedName>
        <fullName evidence="2">Uncharacterized protein</fullName>
    </submittedName>
</protein>
<accession>A0AAV7V1V8</accession>
<organism evidence="2 3">
    <name type="scientific">Pleurodeles waltl</name>
    <name type="common">Iberian ribbed newt</name>
    <dbReference type="NCBI Taxonomy" id="8319"/>
    <lineage>
        <taxon>Eukaryota</taxon>
        <taxon>Metazoa</taxon>
        <taxon>Chordata</taxon>
        <taxon>Craniata</taxon>
        <taxon>Vertebrata</taxon>
        <taxon>Euteleostomi</taxon>
        <taxon>Amphibia</taxon>
        <taxon>Batrachia</taxon>
        <taxon>Caudata</taxon>
        <taxon>Salamandroidea</taxon>
        <taxon>Salamandridae</taxon>
        <taxon>Pleurodelinae</taxon>
        <taxon>Pleurodeles</taxon>
    </lineage>
</organism>